<dbReference type="Proteomes" id="UP000266841">
    <property type="component" value="Unassembled WGS sequence"/>
</dbReference>
<feature type="region of interest" description="Disordered" evidence="1">
    <location>
        <begin position="261"/>
        <end position="328"/>
    </location>
</feature>
<dbReference type="eggNOG" id="ENOG502R0QX">
    <property type="taxonomic scope" value="Eukaryota"/>
</dbReference>
<name>K0T602_THAOC</name>
<evidence type="ECO:0000256" key="1">
    <source>
        <dbReference type="SAM" id="MobiDB-lite"/>
    </source>
</evidence>
<gene>
    <name evidence="2" type="ORF">THAOC_10102</name>
</gene>
<dbReference type="EMBL" id="AGNL01010969">
    <property type="protein sequence ID" value="EJK68696.1"/>
    <property type="molecule type" value="Genomic_DNA"/>
</dbReference>
<feature type="compositionally biased region" description="Pro residues" evidence="1">
    <location>
        <begin position="279"/>
        <end position="299"/>
    </location>
</feature>
<feature type="region of interest" description="Disordered" evidence="1">
    <location>
        <begin position="103"/>
        <end position="169"/>
    </location>
</feature>
<feature type="compositionally biased region" description="Basic and acidic residues" evidence="1">
    <location>
        <begin position="391"/>
        <end position="402"/>
    </location>
</feature>
<organism evidence="2 3">
    <name type="scientific">Thalassiosira oceanica</name>
    <name type="common">Marine diatom</name>
    <dbReference type="NCBI Taxonomy" id="159749"/>
    <lineage>
        <taxon>Eukaryota</taxon>
        <taxon>Sar</taxon>
        <taxon>Stramenopiles</taxon>
        <taxon>Ochrophyta</taxon>
        <taxon>Bacillariophyta</taxon>
        <taxon>Coscinodiscophyceae</taxon>
        <taxon>Thalassiosirophycidae</taxon>
        <taxon>Thalassiosirales</taxon>
        <taxon>Thalassiosiraceae</taxon>
        <taxon>Thalassiosira</taxon>
    </lineage>
</organism>
<dbReference type="AlphaFoldDB" id="K0T602"/>
<evidence type="ECO:0000313" key="3">
    <source>
        <dbReference type="Proteomes" id="UP000266841"/>
    </source>
</evidence>
<comment type="caution">
    <text evidence="2">The sequence shown here is derived from an EMBL/GenBank/DDBJ whole genome shotgun (WGS) entry which is preliminary data.</text>
</comment>
<accession>K0T602</accession>
<feature type="region of interest" description="Disordered" evidence="1">
    <location>
        <begin position="380"/>
        <end position="448"/>
    </location>
</feature>
<reference evidence="2 3" key="1">
    <citation type="journal article" date="2012" name="Genome Biol.">
        <title>Genome and low-iron response of an oceanic diatom adapted to chronic iron limitation.</title>
        <authorList>
            <person name="Lommer M."/>
            <person name="Specht M."/>
            <person name="Roy A.S."/>
            <person name="Kraemer L."/>
            <person name="Andreson R."/>
            <person name="Gutowska M.A."/>
            <person name="Wolf J."/>
            <person name="Bergner S.V."/>
            <person name="Schilhabel M.B."/>
            <person name="Klostermeier U.C."/>
            <person name="Beiko R.G."/>
            <person name="Rosenstiel P."/>
            <person name="Hippler M."/>
            <person name="Laroche J."/>
        </authorList>
    </citation>
    <scope>NUCLEOTIDE SEQUENCE [LARGE SCALE GENOMIC DNA]</scope>
    <source>
        <strain evidence="2 3">CCMP1005</strain>
    </source>
</reference>
<sequence>MKRRCTSSAPPSKAQLLFCALRKLLEQRLGAARMDMERNPSGKSFSLHQLSYIPPLANDRSVRTNYCRDQQRTPAARRSNTLTMRGRRLATSVGLLASSGGADALTIRNDPSGGGDGSSSSSSSARRLSKGGKGGEAPLQMLSAAGPQVQPQHAYGGHTGHHIDAKASKGGAAPAVPQAVSFQPWQPPAVETTQPWYTTAAAATQPWYTTAAAKTGGGWMTADQHAWFPPVTTQAATHPPQKGSSEDSAGWWAAHHPEPKVTTAQHMPDASKTAKHSPHPPPKVWHAPPPKMTYSPPPNKAKSAKAKSAKAKSAKSKGAKGGGMPDDGEWSWYTTTAATAMGDDGWSWMAGTPVPGEHTPTVQPTPCGKAGKECEEEVEIPTTEPTPCGKAGKECDHGHDHGGVPGMQPSEIGDNNGPDEDEAIPPGDHNAGQPVVPPTVDPGMPLPDDSMPPPTEPVAIVTDPPPLPETPAPVPALVPIVKTEPPSSAIPTYAPTSIPTSTLQSLERGGKWFQSGRAYDIDEGVYARSRISELEHMAAVYDGEDADDAASGAPRTAVALVSLVAAGLAGFLLC</sequence>
<keyword evidence="3" id="KW-1185">Reference proteome</keyword>
<proteinExistence type="predicted"/>
<protein>
    <submittedName>
        <fullName evidence="2">Uncharacterized protein</fullName>
    </submittedName>
</protein>
<evidence type="ECO:0000313" key="2">
    <source>
        <dbReference type="EMBL" id="EJK68696.1"/>
    </source>
</evidence>
<feature type="compositionally biased region" description="Basic residues" evidence="1">
    <location>
        <begin position="302"/>
        <end position="318"/>
    </location>
</feature>